<evidence type="ECO:0000259" key="4">
    <source>
        <dbReference type="Pfam" id="PF12804"/>
    </source>
</evidence>
<organism evidence="5 6">
    <name type="scientific">Erythrobacter mangrovi</name>
    <dbReference type="NCBI Taxonomy" id="2739433"/>
    <lineage>
        <taxon>Bacteria</taxon>
        <taxon>Pseudomonadati</taxon>
        <taxon>Pseudomonadota</taxon>
        <taxon>Alphaproteobacteria</taxon>
        <taxon>Sphingomonadales</taxon>
        <taxon>Erythrobacteraceae</taxon>
        <taxon>Erythrobacter/Porphyrobacter group</taxon>
        <taxon>Erythrobacter</taxon>
    </lineage>
</organism>
<proteinExistence type="predicted"/>
<gene>
    <name evidence="5" type="ORF">HQR01_12915</name>
</gene>
<reference evidence="5 6" key="1">
    <citation type="submission" date="2020-05" db="EMBL/GenBank/DDBJ databases">
        <title>Erythrobacter mangrovi sp. nov., isolated from rhizosphere soil of mangrove plant (Kandelia candel).</title>
        <authorList>
            <person name="Ye Y.H."/>
        </authorList>
    </citation>
    <scope>NUCLEOTIDE SEQUENCE [LARGE SCALE GENOMIC DNA]</scope>
    <source>
        <strain evidence="5 6">EB310</strain>
    </source>
</reference>
<keyword evidence="5" id="KW-0808">Transferase</keyword>
<dbReference type="Gene3D" id="3.90.550.10">
    <property type="entry name" value="Spore Coat Polysaccharide Biosynthesis Protein SpsA, Chain A"/>
    <property type="match status" value="1"/>
</dbReference>
<keyword evidence="5" id="KW-0548">Nucleotidyltransferase</keyword>
<dbReference type="Pfam" id="PF12804">
    <property type="entry name" value="NTP_transf_3"/>
    <property type="match status" value="1"/>
</dbReference>
<dbReference type="GO" id="GO:0006777">
    <property type="term" value="P:Mo-molybdopterin cofactor biosynthetic process"/>
    <property type="evidence" value="ECO:0007669"/>
    <property type="project" value="UniProtKB-KW"/>
</dbReference>
<dbReference type="EMBL" id="CP053921">
    <property type="protein sequence ID" value="QKG72192.1"/>
    <property type="molecule type" value="Genomic_DNA"/>
</dbReference>
<dbReference type="AlphaFoldDB" id="A0A7D3Y128"/>
<evidence type="ECO:0000256" key="1">
    <source>
        <dbReference type="ARBA" id="ARBA00022842"/>
    </source>
</evidence>
<dbReference type="KEGG" id="emv:HQR01_12915"/>
<evidence type="ECO:0000313" key="5">
    <source>
        <dbReference type="EMBL" id="QKG72192.1"/>
    </source>
</evidence>
<name>A0A7D3Y128_9SPHN</name>
<evidence type="ECO:0000313" key="6">
    <source>
        <dbReference type="Proteomes" id="UP000504693"/>
    </source>
</evidence>
<sequence>MGGQKPARELGGVSLFRRMSDWAGAQSDLVAISLRDARKSPDRNLPLLIDLEGNLGPIAALHSALAFAKDRGRCSVLLVGCDQPFLPVDLLARLNEELGDSPAVIPVCEGRPQSLAALWRSDPAHLEAFIRSGGRAIWRYADEIGAKRLRWDKSPGKDPFFDVNDMESLAEAERRMRDE</sequence>
<keyword evidence="2" id="KW-0342">GTP-binding</keyword>
<evidence type="ECO:0000256" key="2">
    <source>
        <dbReference type="ARBA" id="ARBA00023134"/>
    </source>
</evidence>
<keyword evidence="3" id="KW-0501">Molybdenum cofactor biosynthesis</keyword>
<keyword evidence="2" id="KW-0547">Nucleotide-binding</keyword>
<evidence type="ECO:0000256" key="3">
    <source>
        <dbReference type="ARBA" id="ARBA00023150"/>
    </source>
</evidence>
<dbReference type="InterPro" id="IPR013482">
    <property type="entry name" value="Molybde_CF_guanTrfase"/>
</dbReference>
<dbReference type="InterPro" id="IPR025877">
    <property type="entry name" value="MobA-like_NTP_Trfase"/>
</dbReference>
<dbReference type="SUPFAM" id="SSF53448">
    <property type="entry name" value="Nucleotide-diphospho-sugar transferases"/>
    <property type="match status" value="1"/>
</dbReference>
<dbReference type="CDD" id="cd02503">
    <property type="entry name" value="MobA"/>
    <property type="match status" value="1"/>
</dbReference>
<protein>
    <submittedName>
        <fullName evidence="5">Molybdenum cofactor guanylyltransferase</fullName>
    </submittedName>
</protein>
<keyword evidence="6" id="KW-1185">Reference proteome</keyword>
<dbReference type="Proteomes" id="UP000504693">
    <property type="component" value="Chromosome"/>
</dbReference>
<keyword evidence="1" id="KW-0460">Magnesium</keyword>
<dbReference type="GO" id="GO:0005525">
    <property type="term" value="F:GTP binding"/>
    <property type="evidence" value="ECO:0007669"/>
    <property type="project" value="UniProtKB-KW"/>
</dbReference>
<feature type="domain" description="MobA-like NTP transferase" evidence="4">
    <location>
        <begin position="1"/>
        <end position="139"/>
    </location>
</feature>
<dbReference type="GO" id="GO:0016779">
    <property type="term" value="F:nucleotidyltransferase activity"/>
    <property type="evidence" value="ECO:0007669"/>
    <property type="project" value="UniProtKB-KW"/>
</dbReference>
<dbReference type="InterPro" id="IPR029044">
    <property type="entry name" value="Nucleotide-diphossugar_trans"/>
</dbReference>
<accession>A0A7D3Y128</accession>